<name>A0ABX1W6S4_9SPHI</name>
<evidence type="ECO:0000313" key="3">
    <source>
        <dbReference type="Proteomes" id="UP000566071"/>
    </source>
</evidence>
<evidence type="ECO:0000313" key="2">
    <source>
        <dbReference type="EMBL" id="NNU34396.1"/>
    </source>
</evidence>
<reference evidence="2 3" key="1">
    <citation type="submission" date="2020-05" db="EMBL/GenBank/DDBJ databases">
        <authorList>
            <person name="Khan S.A."/>
            <person name="Jeon C.O."/>
            <person name="Chun B.H."/>
        </authorList>
    </citation>
    <scope>NUCLEOTIDE SEQUENCE [LARGE SCALE GENOMIC DNA]</scope>
    <source>
        <strain evidence="2 3">S1162</strain>
    </source>
</reference>
<dbReference type="EMBL" id="JABFCR010000044">
    <property type="protein sequence ID" value="NNU34396.1"/>
    <property type="molecule type" value="Genomic_DNA"/>
</dbReference>
<dbReference type="RefSeq" id="WP_175270074.1">
    <property type="nucleotide sequence ID" value="NZ_JABFCR010000044.1"/>
</dbReference>
<comment type="caution">
    <text evidence="2">The sequence shown here is derived from an EMBL/GenBank/DDBJ whole genome shotgun (WGS) entry which is preliminary data.</text>
</comment>
<sequence>MTAKGWMIVRDVTYAILVVLLLLPGDYNPFPGIEITYKIILVVLAVGVRVWQHINYYKETGKIY</sequence>
<proteinExistence type="predicted"/>
<evidence type="ECO:0000256" key="1">
    <source>
        <dbReference type="SAM" id="Phobius"/>
    </source>
</evidence>
<dbReference type="Proteomes" id="UP000566071">
    <property type="component" value="Unassembled WGS sequence"/>
</dbReference>
<accession>A0ABX1W6S4</accession>
<protein>
    <submittedName>
        <fullName evidence="2">Uncharacterized protein</fullName>
    </submittedName>
</protein>
<organism evidence="2 3">
    <name type="scientific">Mucilaginibacter humi</name>
    <dbReference type="NCBI Taxonomy" id="2732510"/>
    <lineage>
        <taxon>Bacteria</taxon>
        <taxon>Pseudomonadati</taxon>
        <taxon>Bacteroidota</taxon>
        <taxon>Sphingobacteriia</taxon>
        <taxon>Sphingobacteriales</taxon>
        <taxon>Sphingobacteriaceae</taxon>
        <taxon>Mucilaginibacter</taxon>
    </lineage>
</organism>
<gene>
    <name evidence="2" type="ORF">HK413_10070</name>
</gene>
<feature type="transmembrane region" description="Helical" evidence="1">
    <location>
        <begin position="35"/>
        <end position="54"/>
    </location>
</feature>
<keyword evidence="1" id="KW-0812">Transmembrane</keyword>
<keyword evidence="1" id="KW-0472">Membrane</keyword>
<keyword evidence="1" id="KW-1133">Transmembrane helix</keyword>
<feature type="transmembrane region" description="Helical" evidence="1">
    <location>
        <begin position="6"/>
        <end position="23"/>
    </location>
</feature>
<keyword evidence="3" id="KW-1185">Reference proteome</keyword>